<name>S4NQZ2_9NEOP</name>
<protein>
    <submittedName>
        <fullName evidence="1">Uncharacterized protein</fullName>
    </submittedName>
</protein>
<reference evidence="1" key="1">
    <citation type="journal article" date="2013" name="BMC Genomics">
        <title>Unscrambling butterfly oogenesis.</title>
        <authorList>
            <person name="Carter J.M."/>
            <person name="Baker S.C."/>
            <person name="Pink R."/>
            <person name="Carter D.R."/>
            <person name="Collins A."/>
            <person name="Tomlin J."/>
            <person name="Gibbs M."/>
            <person name="Breuker C.J."/>
        </authorList>
    </citation>
    <scope>NUCLEOTIDE SEQUENCE</scope>
    <source>
        <tissue evidence="1">Ovary</tissue>
    </source>
</reference>
<reference evidence="1" key="2">
    <citation type="submission" date="2013-05" db="EMBL/GenBank/DDBJ databases">
        <authorList>
            <person name="Carter J.-M."/>
            <person name="Baker S.C."/>
            <person name="Pink R."/>
            <person name="Carter D.R.F."/>
            <person name="Collins A."/>
            <person name="Tomlin J."/>
            <person name="Gibbs M."/>
            <person name="Breuker C.J."/>
        </authorList>
    </citation>
    <scope>NUCLEOTIDE SEQUENCE</scope>
    <source>
        <tissue evidence="1">Ovary</tissue>
    </source>
</reference>
<sequence length="69" mass="7932">FYFDDTEFDMLKRLLDCRTNKSCTKATDSPRNQLIIAQAGFITLNVTQINPHLIINIPLNIRNLPRDVA</sequence>
<feature type="non-terminal residue" evidence="1">
    <location>
        <position position="1"/>
    </location>
</feature>
<proteinExistence type="predicted"/>
<evidence type="ECO:0000313" key="1">
    <source>
        <dbReference type="EMBL" id="JAA79504.1"/>
    </source>
</evidence>
<dbReference type="AlphaFoldDB" id="S4NQZ2"/>
<accession>S4NQZ2</accession>
<organism evidence="1">
    <name type="scientific">Pararge aegeria</name>
    <name type="common">speckled wood butterfly</name>
    <dbReference type="NCBI Taxonomy" id="116150"/>
    <lineage>
        <taxon>Eukaryota</taxon>
        <taxon>Metazoa</taxon>
        <taxon>Ecdysozoa</taxon>
        <taxon>Arthropoda</taxon>
        <taxon>Hexapoda</taxon>
        <taxon>Insecta</taxon>
        <taxon>Pterygota</taxon>
        <taxon>Neoptera</taxon>
        <taxon>Endopterygota</taxon>
        <taxon>Lepidoptera</taxon>
        <taxon>Glossata</taxon>
        <taxon>Ditrysia</taxon>
        <taxon>Papilionoidea</taxon>
        <taxon>Nymphalidae</taxon>
        <taxon>Satyrinae</taxon>
        <taxon>Satyrini</taxon>
        <taxon>Parargina</taxon>
        <taxon>Pararge</taxon>
    </lineage>
</organism>
<dbReference type="EMBL" id="GAIX01013056">
    <property type="protein sequence ID" value="JAA79504.1"/>
    <property type="molecule type" value="Transcribed_RNA"/>
</dbReference>